<dbReference type="InterPro" id="IPR001841">
    <property type="entry name" value="Znf_RING"/>
</dbReference>
<dbReference type="GO" id="GO:0008270">
    <property type="term" value="F:zinc ion binding"/>
    <property type="evidence" value="ECO:0007669"/>
    <property type="project" value="UniProtKB-KW"/>
</dbReference>
<keyword evidence="1" id="KW-0479">Metal-binding</keyword>
<feature type="region of interest" description="Disordered" evidence="5">
    <location>
        <begin position="1"/>
        <end position="53"/>
    </location>
</feature>
<dbReference type="Proteomes" id="UP001196413">
    <property type="component" value="Unassembled WGS sequence"/>
</dbReference>
<reference evidence="7" key="1">
    <citation type="submission" date="2021-06" db="EMBL/GenBank/DDBJ databases">
        <title>Parelaphostrongylus tenuis whole genome reference sequence.</title>
        <authorList>
            <person name="Garwood T.J."/>
            <person name="Larsen P.A."/>
            <person name="Fountain-Jones N.M."/>
            <person name="Garbe J.R."/>
            <person name="Macchietto M.G."/>
            <person name="Kania S.A."/>
            <person name="Gerhold R.W."/>
            <person name="Richards J.E."/>
            <person name="Wolf T.M."/>
        </authorList>
    </citation>
    <scope>NUCLEOTIDE SEQUENCE</scope>
    <source>
        <strain evidence="7">MNPRO001-30</strain>
        <tissue evidence="7">Meninges</tissue>
    </source>
</reference>
<feature type="domain" description="RING-type" evidence="6">
    <location>
        <begin position="117"/>
        <end position="155"/>
    </location>
</feature>
<dbReference type="PROSITE" id="PS50089">
    <property type="entry name" value="ZF_RING_2"/>
    <property type="match status" value="1"/>
</dbReference>
<protein>
    <recommendedName>
        <fullName evidence="6">RING-type domain-containing protein</fullName>
    </recommendedName>
</protein>
<keyword evidence="3" id="KW-0862">Zinc</keyword>
<evidence type="ECO:0000313" key="8">
    <source>
        <dbReference type="Proteomes" id="UP001196413"/>
    </source>
</evidence>
<accession>A0AAD5QSJ6</accession>
<feature type="region of interest" description="Disordered" evidence="5">
    <location>
        <begin position="444"/>
        <end position="488"/>
    </location>
</feature>
<keyword evidence="8" id="KW-1185">Reference proteome</keyword>
<sequence length="891" mass="100122">MTYRRRAVRSCVEDDIQRGAPPPRRSKNLANRSIGSQLANDKPGTSGVPQSSRACTETKNFVCKQEVQSSSNPGTKDFVCKQEPQSSPTYPETKDFICKQEVTDDSYNEGESTADICAICLLPYNDPTLLDSCDHSFCYVCTSQWLKYGGKCPLCMTEVTSFWHNLSYPPNERPRISVAELRAAVEAARLVERGRSLPPHHEQECVRLHIRRLKRRLHTVQEQMSNTSRVRRSSALANSNVRLVNEITRLDMLKRDASTRSELVGNIAFRSLIYIDNLDWNSIDRNANRVRFSPEVFNENVHASTERIRRFVDREMEVVWRKRKPNESREDYQRKRDSVVSSVISWCSESHINSPQFSRNLRLAGFIPPYVERFQTELFDFASSMLSLEDFDSMSAYSSKELRQLLRRRNRRTENAHEEVIRISESDTDSAVIPLDTVRRRSRHSRNSDDVIVLSDENHSGEESAANRGESNYVRDEPVSSNSDTSNFGDFYTRPACRLSQPVQPNSIRVVDSFGYSREVFPRSHSLASQDDPSNIAMSSVPNLSNNEQLHTTSPLFENGNTTIVLSSDDEDITERDFTRGNSVDVGLSQSMRDNTSLLSRETHPPYVVNWLNPSNAEENVDVEQHRHCSMSCTNATYRADVSYPQLSPGNSSLSSQNQIVSLDNCQSADEMFGEAVPSEHEANLSESAEILIVQPNASHESDRNLYGLHPPEEGSSRERSANVAHGKNHATSQCGITADSSLPEVTLCESVVDPKSLFKPAIKTTPCVSSQPIGEKELLASLWKERQNRLATSQQFSIASSSASMTVEQEVELNKEAELLEKEKTACDYCGQQFLKTSASNPSLSEARIASVADLSSYQLSLSSPNLVDVPSTSQCLERQLVSRWCSGLK</sequence>
<dbReference type="Gene3D" id="3.30.40.10">
    <property type="entry name" value="Zinc/RING finger domain, C3HC4 (zinc finger)"/>
    <property type="match status" value="1"/>
</dbReference>
<evidence type="ECO:0000256" key="2">
    <source>
        <dbReference type="ARBA" id="ARBA00022771"/>
    </source>
</evidence>
<feature type="compositionally biased region" description="Basic and acidic residues" evidence="5">
    <location>
        <begin position="711"/>
        <end position="721"/>
    </location>
</feature>
<evidence type="ECO:0000256" key="4">
    <source>
        <dbReference type="PROSITE-ProRule" id="PRU00175"/>
    </source>
</evidence>
<dbReference type="EMBL" id="JAHQIW010003769">
    <property type="protein sequence ID" value="KAJ1360069.1"/>
    <property type="molecule type" value="Genomic_DNA"/>
</dbReference>
<evidence type="ECO:0000256" key="1">
    <source>
        <dbReference type="ARBA" id="ARBA00022723"/>
    </source>
</evidence>
<dbReference type="Pfam" id="PF26084">
    <property type="entry name" value="PWI_Topors"/>
    <property type="match status" value="1"/>
</dbReference>
<name>A0AAD5QSJ6_PARTN</name>
<evidence type="ECO:0000259" key="6">
    <source>
        <dbReference type="PROSITE" id="PS50089"/>
    </source>
</evidence>
<keyword evidence="2 4" id="KW-0863">Zinc-finger</keyword>
<organism evidence="7 8">
    <name type="scientific">Parelaphostrongylus tenuis</name>
    <name type="common">Meningeal worm</name>
    <dbReference type="NCBI Taxonomy" id="148309"/>
    <lineage>
        <taxon>Eukaryota</taxon>
        <taxon>Metazoa</taxon>
        <taxon>Ecdysozoa</taxon>
        <taxon>Nematoda</taxon>
        <taxon>Chromadorea</taxon>
        <taxon>Rhabditida</taxon>
        <taxon>Rhabditina</taxon>
        <taxon>Rhabditomorpha</taxon>
        <taxon>Strongyloidea</taxon>
        <taxon>Metastrongylidae</taxon>
        <taxon>Parelaphostrongylus</taxon>
    </lineage>
</organism>
<feature type="compositionally biased region" description="Polar residues" evidence="5">
    <location>
        <begin position="28"/>
        <end position="39"/>
    </location>
</feature>
<dbReference type="Pfam" id="PF00097">
    <property type="entry name" value="zf-C3HC4"/>
    <property type="match status" value="1"/>
</dbReference>
<evidence type="ECO:0000313" key="7">
    <source>
        <dbReference type="EMBL" id="KAJ1360069.1"/>
    </source>
</evidence>
<feature type="compositionally biased region" description="Polar residues" evidence="5">
    <location>
        <begin position="479"/>
        <end position="488"/>
    </location>
</feature>
<feature type="region of interest" description="Disordered" evidence="5">
    <location>
        <begin position="68"/>
        <end position="88"/>
    </location>
</feature>
<dbReference type="SUPFAM" id="SSF57850">
    <property type="entry name" value="RING/U-box"/>
    <property type="match status" value="1"/>
</dbReference>
<comment type="caution">
    <text evidence="7">The sequence shown here is derived from an EMBL/GenBank/DDBJ whole genome shotgun (WGS) entry which is preliminary data.</text>
</comment>
<feature type="region of interest" description="Disordered" evidence="5">
    <location>
        <begin position="700"/>
        <end position="729"/>
    </location>
</feature>
<dbReference type="AlphaFoldDB" id="A0AAD5QSJ6"/>
<dbReference type="InterPro" id="IPR058745">
    <property type="entry name" value="PWI_Topors"/>
</dbReference>
<dbReference type="InterPro" id="IPR018957">
    <property type="entry name" value="Znf_C3HC4_RING-type"/>
</dbReference>
<dbReference type="InterPro" id="IPR013083">
    <property type="entry name" value="Znf_RING/FYVE/PHD"/>
</dbReference>
<dbReference type="SMART" id="SM00184">
    <property type="entry name" value="RING"/>
    <property type="match status" value="1"/>
</dbReference>
<gene>
    <name evidence="7" type="ORF">KIN20_018953</name>
</gene>
<evidence type="ECO:0000256" key="5">
    <source>
        <dbReference type="SAM" id="MobiDB-lite"/>
    </source>
</evidence>
<proteinExistence type="predicted"/>
<evidence type="ECO:0000256" key="3">
    <source>
        <dbReference type="ARBA" id="ARBA00022833"/>
    </source>
</evidence>